<dbReference type="GO" id="GO:0016020">
    <property type="term" value="C:membrane"/>
    <property type="evidence" value="ECO:0007669"/>
    <property type="project" value="UniProtKB-SubCell"/>
</dbReference>
<dbReference type="InterPro" id="IPR029044">
    <property type="entry name" value="Nucleotide-diphossugar_trans"/>
</dbReference>
<dbReference type="GO" id="GO:0005737">
    <property type="term" value="C:cytoplasm"/>
    <property type="evidence" value="ECO:0007669"/>
    <property type="project" value="TreeGrafter"/>
</dbReference>
<dbReference type="PANTHER" id="PTHR21461:SF16">
    <property type="entry name" value="GLYCOSYLTRANSFERASE FAMILY 92 PROTEIN RCOM_0530710"/>
    <property type="match status" value="1"/>
</dbReference>
<feature type="compositionally biased region" description="Basic and acidic residues" evidence="8">
    <location>
        <begin position="1"/>
        <end position="25"/>
    </location>
</feature>
<sequence length="682" mass="78937">MEDRSRNGDDAVHEKVRAKDRYEKNQHHHHLRLDYGNDKAFLIRSSSNKFGRSHGDSLARRFLVWRSLIYTCIFFCSLFVANQFIDLFHPDAERLLIQAHHNQQFLPVSNAVEYHQRYPPTSNAAENHQESLPISNAAQHHQKSLPISKPAQHYPKPVPVSNAADERFVGEAKSLLVQDFVTLPENVLLFLKTCDGCSLLQKNDYECVYGGGKGRTYRTSVISVDIKAQDLQIVRCQHPPRPKFAQGLSLTINLKELGMLVPSKVQYSNKFRWRMLTYEAVAEENSVLLFVKGLNLRRGKISSTDNLLCVFGSDLDSLQYVRDLRRWERRVSKTKVIMASQEVIRCEKPKDFELQKSQGMKVSVWEFRRGLLPSVARLNDKTINTTEKNSRPMHKVCACTMLWNQAAFLREWIMYHGYLGIQKWFLYDNNSDDNIDEVVDSLGFFNVSKHIWPWIKSQEAGFSHCALRARQECEWVAFMDVDEFLNPIGYIQNGTRPIDFSETGPSVMQRLIDNATSADKRVYRTGEIRIDCHSFGPSGLKKHPAEGVIAGYTCRLNRTERHKSIVRTSALNPSLLNLVHHFHLKRGYRSRSLRKRFAVFNHYKYQVWDTFKAKFFRRVATYVTDWQENENEGSNDRAPGLGTEPIEPPDWSERFCEVSDTLLRNFTIKTLTDPTTLLLPWQ</sequence>
<dbReference type="GO" id="GO:0016757">
    <property type="term" value="F:glycosyltransferase activity"/>
    <property type="evidence" value="ECO:0007669"/>
    <property type="project" value="UniProtKB-KW"/>
</dbReference>
<feature type="transmembrane region" description="Helical" evidence="9">
    <location>
        <begin position="62"/>
        <end position="81"/>
    </location>
</feature>
<evidence type="ECO:0000256" key="1">
    <source>
        <dbReference type="ARBA" id="ARBA00004167"/>
    </source>
</evidence>
<feature type="region of interest" description="Disordered" evidence="8">
    <location>
        <begin position="1"/>
        <end position="29"/>
    </location>
</feature>
<keyword evidence="6 9" id="KW-1133">Transmembrane helix</keyword>
<dbReference type="PANTHER" id="PTHR21461">
    <property type="entry name" value="GLYCOSYLTRANSFERASE FAMILY 92 PROTEIN"/>
    <property type="match status" value="1"/>
</dbReference>
<evidence type="ECO:0000256" key="2">
    <source>
        <dbReference type="ARBA" id="ARBA00007647"/>
    </source>
</evidence>
<keyword evidence="7 9" id="KW-0472">Membrane</keyword>
<dbReference type="SUPFAM" id="SSF53448">
    <property type="entry name" value="Nucleotide-diphospho-sugar transferases"/>
    <property type="match status" value="1"/>
</dbReference>
<keyword evidence="3" id="KW-0328">Glycosyltransferase</keyword>
<name>A0A0D6RB98_ARACU</name>
<evidence type="ECO:0000313" key="10">
    <source>
        <dbReference type="EMBL" id="JAG99320.1"/>
    </source>
</evidence>
<evidence type="ECO:0000256" key="3">
    <source>
        <dbReference type="ARBA" id="ARBA00022676"/>
    </source>
</evidence>
<evidence type="ECO:0000256" key="7">
    <source>
        <dbReference type="ARBA" id="ARBA00023136"/>
    </source>
</evidence>
<dbReference type="AlphaFoldDB" id="A0A0D6RB98"/>
<accession>A0A0D6RB98</accession>
<dbReference type="InterPro" id="IPR008166">
    <property type="entry name" value="Glyco_transf_92"/>
</dbReference>
<evidence type="ECO:0000256" key="5">
    <source>
        <dbReference type="ARBA" id="ARBA00022692"/>
    </source>
</evidence>
<comment type="similarity">
    <text evidence="2">Belongs to the glycosyltransferase 92 family.</text>
</comment>
<keyword evidence="4" id="KW-0808">Transferase</keyword>
<keyword evidence="5 9" id="KW-0812">Transmembrane</keyword>
<dbReference type="EMBL" id="GCKF01002123">
    <property type="protein sequence ID" value="JAG99320.1"/>
    <property type="molecule type" value="Transcribed_RNA"/>
</dbReference>
<proteinExistence type="inferred from homology"/>
<dbReference type="Pfam" id="PF01697">
    <property type="entry name" value="Glyco_transf_92"/>
    <property type="match status" value="1"/>
</dbReference>
<evidence type="ECO:0000256" key="9">
    <source>
        <dbReference type="SAM" id="Phobius"/>
    </source>
</evidence>
<reference evidence="10" key="1">
    <citation type="submission" date="2015-03" db="EMBL/GenBank/DDBJ databases">
        <title>A transcriptome of Araucaria cunninghamii, an australian fine timber species.</title>
        <authorList>
            <person name="Jing Yi C.J.Y."/>
            <person name="Yin San L.Y.S."/>
            <person name="Abdul Karim S.S."/>
            <person name="Wan Azmi N.N."/>
            <person name="Hercus R.R."/>
            <person name="Croft L.L."/>
        </authorList>
    </citation>
    <scope>NUCLEOTIDE SEQUENCE</scope>
    <source>
        <strain evidence="10">MI0301</strain>
        <tissue evidence="10">Leaf</tissue>
    </source>
</reference>
<organism evidence="10">
    <name type="scientific">Araucaria cunninghamii</name>
    <name type="common">Hoop pine</name>
    <name type="synonym">Moreton Bay pine</name>
    <dbReference type="NCBI Taxonomy" id="56994"/>
    <lineage>
        <taxon>Eukaryota</taxon>
        <taxon>Viridiplantae</taxon>
        <taxon>Streptophyta</taxon>
        <taxon>Embryophyta</taxon>
        <taxon>Tracheophyta</taxon>
        <taxon>Spermatophyta</taxon>
        <taxon>Pinopsida</taxon>
        <taxon>Pinidae</taxon>
        <taxon>Conifers II</taxon>
        <taxon>Araucariales</taxon>
        <taxon>Araucariaceae</taxon>
        <taxon>Araucaria</taxon>
    </lineage>
</organism>
<evidence type="ECO:0000256" key="6">
    <source>
        <dbReference type="ARBA" id="ARBA00022989"/>
    </source>
</evidence>
<evidence type="ECO:0008006" key="11">
    <source>
        <dbReference type="Google" id="ProtNLM"/>
    </source>
</evidence>
<evidence type="ECO:0000256" key="8">
    <source>
        <dbReference type="SAM" id="MobiDB-lite"/>
    </source>
</evidence>
<protein>
    <recommendedName>
        <fullName evidence="11">Glycosyltransferase family 92 protein</fullName>
    </recommendedName>
</protein>
<comment type="subcellular location">
    <subcellularLocation>
        <location evidence="1">Membrane</location>
        <topology evidence="1">Single-pass membrane protein</topology>
    </subcellularLocation>
</comment>
<evidence type="ECO:0000256" key="4">
    <source>
        <dbReference type="ARBA" id="ARBA00022679"/>
    </source>
</evidence>